<feature type="non-terminal residue" evidence="12">
    <location>
        <position position="1"/>
    </location>
</feature>
<keyword evidence="11" id="KW-0520">NAD</keyword>
<evidence type="ECO:0000256" key="3">
    <source>
        <dbReference type="ARBA" id="ARBA00022525"/>
    </source>
</evidence>
<keyword evidence="13" id="KW-1185">Reference proteome</keyword>
<dbReference type="Pfam" id="PF01129">
    <property type="entry name" value="ART"/>
    <property type="match status" value="2"/>
</dbReference>
<dbReference type="EC" id="2.4.2.31" evidence="11"/>
<name>A0A8J7NKZ9_ATRSP</name>
<comment type="catalytic activity">
    <reaction evidence="10 11">
        <text>L-arginyl-[protein] + NAD(+) = N(omega)-(ADP-D-ribosyl)-L-arginyl-[protein] + nicotinamide + H(+)</text>
        <dbReference type="Rhea" id="RHEA:19149"/>
        <dbReference type="Rhea" id="RHEA-COMP:10532"/>
        <dbReference type="Rhea" id="RHEA-COMP:15087"/>
        <dbReference type="ChEBI" id="CHEBI:15378"/>
        <dbReference type="ChEBI" id="CHEBI:17154"/>
        <dbReference type="ChEBI" id="CHEBI:29965"/>
        <dbReference type="ChEBI" id="CHEBI:57540"/>
        <dbReference type="ChEBI" id="CHEBI:142554"/>
        <dbReference type="EC" id="2.4.2.31"/>
    </reaction>
</comment>
<evidence type="ECO:0000313" key="12">
    <source>
        <dbReference type="EMBL" id="MBN3314145.1"/>
    </source>
</evidence>
<dbReference type="PANTHER" id="PTHR10339:SF25">
    <property type="entry name" value="SECRETED EXOENZYME S"/>
    <property type="match status" value="1"/>
</dbReference>
<keyword evidence="8 11" id="KW-0521">NADP</keyword>
<protein>
    <recommendedName>
        <fullName evidence="11">NAD(P)(+)--arginine ADP-ribosyltransferase</fullName>
        <ecNumber evidence="11">2.4.2.31</ecNumber>
    </recommendedName>
    <alternativeName>
        <fullName evidence="11">Mono(ADP-ribosyl)transferase</fullName>
    </alternativeName>
</protein>
<dbReference type="PRINTS" id="PR00970">
    <property type="entry name" value="RIBTRNSFRASE"/>
</dbReference>
<evidence type="ECO:0000256" key="7">
    <source>
        <dbReference type="ARBA" id="ARBA00022695"/>
    </source>
</evidence>
<evidence type="ECO:0000256" key="6">
    <source>
        <dbReference type="ARBA" id="ARBA00022679"/>
    </source>
</evidence>
<dbReference type="Proteomes" id="UP000736164">
    <property type="component" value="Unassembled WGS sequence"/>
</dbReference>
<keyword evidence="9" id="KW-0843">Virulence</keyword>
<dbReference type="GO" id="GO:0005576">
    <property type="term" value="C:extracellular region"/>
    <property type="evidence" value="ECO:0007669"/>
    <property type="project" value="UniProtKB-SubCell"/>
</dbReference>
<accession>A0A8J7NKZ9</accession>
<dbReference type="PANTHER" id="PTHR10339">
    <property type="entry name" value="ADP-RIBOSYLTRANSFERASE"/>
    <property type="match status" value="1"/>
</dbReference>
<reference evidence="12" key="1">
    <citation type="journal article" date="2021" name="Cell">
        <title>Tracing the genetic footprints of vertebrate landing in non-teleost ray-finned fishes.</title>
        <authorList>
            <person name="Bi X."/>
            <person name="Wang K."/>
            <person name="Yang L."/>
            <person name="Pan H."/>
            <person name="Jiang H."/>
            <person name="Wei Q."/>
            <person name="Fang M."/>
            <person name="Yu H."/>
            <person name="Zhu C."/>
            <person name="Cai Y."/>
            <person name="He Y."/>
            <person name="Gan X."/>
            <person name="Zeng H."/>
            <person name="Yu D."/>
            <person name="Zhu Y."/>
            <person name="Jiang H."/>
            <person name="Qiu Q."/>
            <person name="Yang H."/>
            <person name="Zhang Y.E."/>
            <person name="Wang W."/>
            <person name="Zhu M."/>
            <person name="He S."/>
            <person name="Zhang G."/>
        </authorList>
    </citation>
    <scope>NUCLEOTIDE SEQUENCE</scope>
    <source>
        <strain evidence="12">Allg_001</strain>
    </source>
</reference>
<dbReference type="InterPro" id="IPR050999">
    <property type="entry name" value="ADP-ribosyltransferase_ARG"/>
</dbReference>
<dbReference type="Gene3D" id="3.90.176.10">
    <property type="entry name" value="Toxin ADP-ribosyltransferase, Chain A, domain 1"/>
    <property type="match status" value="2"/>
</dbReference>
<dbReference type="GO" id="GO:0016779">
    <property type="term" value="F:nucleotidyltransferase activity"/>
    <property type="evidence" value="ECO:0007669"/>
    <property type="project" value="UniProtKB-KW"/>
</dbReference>
<sequence length="504" mass="56565">MAQSSVDDQYAGCHRKMLQEVTRPGGLLHRERNMNAELNVAWNAAIYTHYIPGATVEHARALRPPAAGEEARTSTGSATTLHFLLLTDALRLLKRLQGPGCRVVYRGTKLRFQVTPNGYIRFGSFTSTSARPRVAKRFGQTTFFRITTCYGADISAFSAFASEQEVLIPPFEMFAVKSVWKTAAGKTVVLVSSGTFSNLKCSFFTSLVVRCSDRTPCEGDPAQQSNMEMKTLMMMVMTGLLVAVESRQIIMSMSPDSVDDAYMQCNHQMAEAVSRTLLTKELVEKLSKAWKHAQREFKNKTLAGLAPGMTYNHAIAIHVYTRERNFSIYKEFNSAVRTQGRSYRDSFQYKALHFLLADSIRLLQEHSGKQCRWTFRGSESKFFTPSDSQVRFGSFTSTSLDPKVAKSFGTRTCFQILTCLGAELGNLSLLPREREVLVPPQEKFEVREGQADSSLRECRKVILLESRGLQSNLNCQLFEDRNAGRKGQILQKKQPTPVLTQNDS</sequence>
<evidence type="ECO:0000256" key="5">
    <source>
        <dbReference type="ARBA" id="ARBA00022676"/>
    </source>
</evidence>
<evidence type="ECO:0000256" key="10">
    <source>
        <dbReference type="ARBA" id="ARBA00047597"/>
    </source>
</evidence>
<dbReference type="AlphaFoldDB" id="A0A8J7NKZ9"/>
<evidence type="ECO:0000256" key="1">
    <source>
        <dbReference type="ARBA" id="ARBA00004613"/>
    </source>
</evidence>
<evidence type="ECO:0000313" key="13">
    <source>
        <dbReference type="Proteomes" id="UP000736164"/>
    </source>
</evidence>
<dbReference type="FunFam" id="3.90.176.10:FF:000003">
    <property type="entry name" value="NAD(P)(+)--arginine ADP-ribosyltransferase"/>
    <property type="match status" value="1"/>
</dbReference>
<dbReference type="PROSITE" id="PS51996">
    <property type="entry name" value="TR_MART"/>
    <property type="match status" value="2"/>
</dbReference>
<dbReference type="InterPro" id="IPR000768">
    <property type="entry name" value="ART"/>
</dbReference>
<feature type="non-terminal residue" evidence="12">
    <location>
        <position position="504"/>
    </location>
</feature>
<evidence type="ECO:0000256" key="9">
    <source>
        <dbReference type="ARBA" id="ARBA00023026"/>
    </source>
</evidence>
<proteinExistence type="inferred from homology"/>
<dbReference type="GO" id="GO:0106274">
    <property type="term" value="F:NAD+-protein-arginine ADP-ribosyltransferase activity"/>
    <property type="evidence" value="ECO:0007669"/>
    <property type="project" value="UniProtKB-EC"/>
</dbReference>
<keyword evidence="6 11" id="KW-0808">Transferase</keyword>
<organism evidence="12 13">
    <name type="scientific">Atractosteus spatula</name>
    <name type="common">Alligator gar</name>
    <name type="synonym">Lepisosteus spatula</name>
    <dbReference type="NCBI Taxonomy" id="7917"/>
    <lineage>
        <taxon>Eukaryota</taxon>
        <taxon>Metazoa</taxon>
        <taxon>Chordata</taxon>
        <taxon>Craniata</taxon>
        <taxon>Vertebrata</taxon>
        <taxon>Euteleostomi</taxon>
        <taxon>Actinopterygii</taxon>
        <taxon>Neopterygii</taxon>
        <taxon>Holostei</taxon>
        <taxon>Semionotiformes</taxon>
        <taxon>Lepisosteidae</taxon>
        <taxon>Atractosteus</taxon>
    </lineage>
</organism>
<comment type="caution">
    <text evidence="12">The sequence shown here is derived from an EMBL/GenBank/DDBJ whole genome shotgun (WGS) entry which is preliminary data.</text>
</comment>
<evidence type="ECO:0000256" key="11">
    <source>
        <dbReference type="RuleBase" id="RU361228"/>
    </source>
</evidence>
<keyword evidence="5 11" id="KW-0328">Glycosyltransferase</keyword>
<keyword evidence="7" id="KW-0548">Nucleotidyltransferase</keyword>
<evidence type="ECO:0000256" key="4">
    <source>
        <dbReference type="ARBA" id="ARBA00022656"/>
    </source>
</evidence>
<comment type="subcellular location">
    <subcellularLocation>
        <location evidence="1">Secreted</location>
    </subcellularLocation>
</comment>
<dbReference type="GO" id="GO:0090729">
    <property type="term" value="F:toxin activity"/>
    <property type="evidence" value="ECO:0007669"/>
    <property type="project" value="UniProtKB-KW"/>
</dbReference>
<keyword evidence="3" id="KW-0964">Secreted</keyword>
<keyword evidence="4" id="KW-0800">Toxin</keyword>
<dbReference type="SUPFAM" id="SSF56399">
    <property type="entry name" value="ADP-ribosylation"/>
    <property type="match status" value="2"/>
</dbReference>
<dbReference type="GO" id="GO:0003950">
    <property type="term" value="F:NAD+ poly-ADP-ribosyltransferase activity"/>
    <property type="evidence" value="ECO:0007669"/>
    <property type="project" value="TreeGrafter"/>
</dbReference>
<gene>
    <name evidence="12" type="primary">Art5</name>
    <name evidence="12" type="ORF">GTO95_0002542</name>
</gene>
<evidence type="ECO:0000256" key="2">
    <source>
        <dbReference type="ARBA" id="ARBA00009558"/>
    </source>
</evidence>
<comment type="similarity">
    <text evidence="2 11">Belongs to the Arg-specific ADP-ribosyltransferase family.</text>
</comment>
<evidence type="ECO:0000256" key="8">
    <source>
        <dbReference type="ARBA" id="ARBA00022857"/>
    </source>
</evidence>
<dbReference type="EMBL" id="JAAWVO010014349">
    <property type="protein sequence ID" value="MBN3314145.1"/>
    <property type="molecule type" value="Genomic_DNA"/>
</dbReference>